<dbReference type="Proteomes" id="UP000193206">
    <property type="component" value="Unassembled WGS sequence"/>
</dbReference>
<dbReference type="EMBL" id="RJNZ01000014">
    <property type="protein sequence ID" value="RSI90354.1"/>
    <property type="molecule type" value="Genomic_DNA"/>
</dbReference>
<keyword evidence="1" id="KW-0472">Membrane</keyword>
<sequence>MNNSIMASEFGLNKIEKAFLFSLLVSVVTIVAVGNIYWVCGKFGIELAPGWYQEIVEFVSSGGTIVEAFAVVAGVTLPAWVGPVLAAFGLASA</sequence>
<evidence type="ECO:0000313" key="5">
    <source>
        <dbReference type="Proteomes" id="UP000267870"/>
    </source>
</evidence>
<keyword evidence="1" id="KW-1133">Transmembrane helix</keyword>
<dbReference type="InterPro" id="IPR020970">
    <property type="entry name" value="Bacteriocin_IIc"/>
</dbReference>
<evidence type="ECO:0000313" key="3">
    <source>
        <dbReference type="EMBL" id="RSI90354.1"/>
    </source>
</evidence>
<keyword evidence="1" id="KW-0812">Transmembrane</keyword>
<dbReference type="Proteomes" id="UP000267870">
    <property type="component" value="Unassembled WGS sequence"/>
</dbReference>
<gene>
    <name evidence="2" type="ORF">B7692_06665</name>
    <name evidence="3" type="ORF">D8845_08340</name>
</gene>
<evidence type="ECO:0000256" key="1">
    <source>
        <dbReference type="SAM" id="Phobius"/>
    </source>
</evidence>
<organism evidence="2 4">
    <name type="scientific">Streptococcus mitis</name>
    <dbReference type="NCBI Taxonomy" id="28037"/>
    <lineage>
        <taxon>Bacteria</taxon>
        <taxon>Bacillati</taxon>
        <taxon>Bacillota</taxon>
        <taxon>Bacilli</taxon>
        <taxon>Lactobacillales</taxon>
        <taxon>Streptococcaceae</taxon>
        <taxon>Streptococcus</taxon>
        <taxon>Streptococcus mitis group</taxon>
    </lineage>
</organism>
<keyword evidence="2" id="KW-0032">Aminotransferase</keyword>
<dbReference type="GO" id="GO:0008483">
    <property type="term" value="F:transaminase activity"/>
    <property type="evidence" value="ECO:0007669"/>
    <property type="project" value="UniProtKB-KW"/>
</dbReference>
<dbReference type="Pfam" id="PF12173">
    <property type="entry name" value="BacteriocIIc_cy"/>
    <property type="match status" value="1"/>
</dbReference>
<comment type="caution">
    <text evidence="2">The sequence shown here is derived from an EMBL/GenBank/DDBJ whole genome shotgun (WGS) entry which is preliminary data.</text>
</comment>
<reference evidence="2 4" key="1">
    <citation type="journal article" date="2016" name="Eur. J. Clin. Microbiol. Infect. Dis.">
        <title>Whole genome sequencing as a tool for phylogenetic analysis of clinical strains of Mitis group streptococci.</title>
        <authorList>
            <person name="Rasmussen L.H."/>
            <person name="Dargis R."/>
            <person name="Hojholt K."/>
            <person name="Christensen J.J."/>
            <person name="Skovgaard O."/>
            <person name="Justesen U.S."/>
            <person name="Rosenvinge F.S."/>
            <person name="Moser C."/>
            <person name="Lukjancenko O."/>
            <person name="Rasmussen S."/>
            <person name="Nielsen X.C."/>
        </authorList>
    </citation>
    <scope>NUCLEOTIDE SEQUENCE [LARGE SCALE GENOMIC DNA]</scope>
    <source>
        <strain evidence="2 4">B_009152_10</strain>
    </source>
</reference>
<reference evidence="2" key="2">
    <citation type="submission" date="2017-04" db="EMBL/GenBank/DDBJ databases">
        <authorList>
            <person name="Afonso C.L."/>
            <person name="Miller P.J."/>
            <person name="Scott M.A."/>
            <person name="Spackman E."/>
            <person name="Goraichik I."/>
            <person name="Dimitrov K.M."/>
            <person name="Suarez D.L."/>
            <person name="Swayne D.E."/>
        </authorList>
    </citation>
    <scope>NUCLEOTIDE SEQUENCE</scope>
    <source>
        <strain evidence="2">B_009152_10</strain>
    </source>
</reference>
<dbReference type="EMBL" id="NCVN01000038">
    <property type="protein sequence ID" value="ORP07096.1"/>
    <property type="molecule type" value="Genomic_DNA"/>
</dbReference>
<evidence type="ECO:0000313" key="2">
    <source>
        <dbReference type="EMBL" id="ORP07096.1"/>
    </source>
</evidence>
<proteinExistence type="predicted"/>
<name>A0A1X1L5V4_STRMT</name>
<feature type="transmembrane region" description="Helical" evidence="1">
    <location>
        <begin position="68"/>
        <end position="91"/>
    </location>
</feature>
<protein>
    <submittedName>
        <fullName evidence="3">Bacteriocin class IIc cyclic gassericin A-like protein</fullName>
    </submittedName>
    <submittedName>
        <fullName evidence="2">Branched-chain amino acid aminotransferase</fullName>
    </submittedName>
</protein>
<evidence type="ECO:0000313" key="4">
    <source>
        <dbReference type="Proteomes" id="UP000193206"/>
    </source>
</evidence>
<feature type="transmembrane region" description="Helical" evidence="1">
    <location>
        <begin position="20"/>
        <end position="39"/>
    </location>
</feature>
<reference evidence="3 5" key="3">
    <citation type="submission" date="2018-11" db="EMBL/GenBank/DDBJ databases">
        <title>Species Designations Belie Phenotypic and Genotypic Heterogeneity in Oral Streptococci.</title>
        <authorList>
            <person name="Velsko I."/>
        </authorList>
    </citation>
    <scope>NUCLEOTIDE SEQUENCE [LARGE SCALE GENOMIC DNA]</scope>
    <source>
        <strain evidence="3 5">BCC55</strain>
    </source>
</reference>
<dbReference type="AlphaFoldDB" id="A0A1X1L5V4"/>
<accession>A0A1X1L5V4</accession>
<keyword evidence="2" id="KW-0808">Transferase</keyword>
<dbReference type="RefSeq" id="WP_084930271.1">
    <property type="nucleotide sequence ID" value="NZ_JALDTY010000004.1"/>
</dbReference>